<keyword evidence="2" id="KW-1185">Reference proteome</keyword>
<proteinExistence type="predicted"/>
<evidence type="ECO:0000313" key="1">
    <source>
        <dbReference type="EnsemblPlants" id="PGSC0003DMT400093553"/>
    </source>
</evidence>
<dbReference type="Proteomes" id="UP000011115">
    <property type="component" value="Unassembled WGS sequence"/>
</dbReference>
<dbReference type="HOGENOM" id="CLU_1450041_0_0_1"/>
<name>M1DS73_SOLTU</name>
<dbReference type="EnsemblPlants" id="PGSC0003DMT400093553">
    <property type="protein sequence ID" value="PGSC0003DMT400093553"/>
    <property type="gene ID" value="PGSC0003DMG400043124"/>
</dbReference>
<evidence type="ECO:0000313" key="2">
    <source>
        <dbReference type="Proteomes" id="UP000011115"/>
    </source>
</evidence>
<dbReference type="PaxDb" id="4113-PGSC0003DMT400093553"/>
<accession>M1DS73</accession>
<organism evidence="1 2">
    <name type="scientific">Solanum tuberosum</name>
    <name type="common">Potato</name>
    <dbReference type="NCBI Taxonomy" id="4113"/>
    <lineage>
        <taxon>Eukaryota</taxon>
        <taxon>Viridiplantae</taxon>
        <taxon>Streptophyta</taxon>
        <taxon>Embryophyta</taxon>
        <taxon>Tracheophyta</taxon>
        <taxon>Spermatophyta</taxon>
        <taxon>Magnoliopsida</taxon>
        <taxon>eudicotyledons</taxon>
        <taxon>Gunneridae</taxon>
        <taxon>Pentapetalae</taxon>
        <taxon>asterids</taxon>
        <taxon>lamiids</taxon>
        <taxon>Solanales</taxon>
        <taxon>Solanaceae</taxon>
        <taxon>Solanoideae</taxon>
        <taxon>Solaneae</taxon>
        <taxon>Solanum</taxon>
    </lineage>
</organism>
<dbReference type="AlphaFoldDB" id="M1DS73"/>
<protein>
    <submittedName>
        <fullName evidence="1">Uncharacterized protein</fullName>
    </submittedName>
</protein>
<reference evidence="2" key="1">
    <citation type="journal article" date="2011" name="Nature">
        <title>Genome sequence and analysis of the tuber crop potato.</title>
        <authorList>
            <consortium name="The Potato Genome Sequencing Consortium"/>
        </authorList>
    </citation>
    <scope>NUCLEOTIDE SEQUENCE [LARGE SCALE GENOMIC DNA]</scope>
    <source>
        <strain evidence="2">cv. DM1-3 516 R44</strain>
    </source>
</reference>
<reference evidence="1" key="2">
    <citation type="submission" date="2015-06" db="UniProtKB">
        <authorList>
            <consortium name="EnsemblPlants"/>
        </authorList>
    </citation>
    <scope>IDENTIFICATION</scope>
    <source>
        <strain evidence="1">DM1-3 516 R44</strain>
    </source>
</reference>
<dbReference type="Gramene" id="PGSC0003DMT400093553">
    <property type="protein sequence ID" value="PGSC0003DMT400093553"/>
    <property type="gene ID" value="PGSC0003DMG400043124"/>
</dbReference>
<sequence>MSQVARVLIRVEKERLPKEAKYIGDEYVNRERLVAEFPHIHAQVLALGLQYIFVDQSECNLGQVLSIADRQAWDDSYMRRMYGMAELQLRIGSYSVTEDELETLAERYPLTNSAMYMCWIGPVFQEPIDDYDALLMKRMDWRRMSQMILAPEMIILIRVMVMVKQHRSLWILPRMWQLVDLSTWLRG</sequence>
<dbReference type="InParanoid" id="M1DS73"/>